<keyword evidence="2" id="KW-1185">Reference proteome</keyword>
<dbReference type="AlphaFoldDB" id="A0A016VCU7"/>
<accession>A0A016VCU7</accession>
<gene>
    <name evidence="1" type="primary">Acey_s0012.g1790</name>
    <name evidence="1" type="ORF">Y032_0012g1790</name>
</gene>
<comment type="caution">
    <text evidence="1">The sequence shown here is derived from an EMBL/GenBank/DDBJ whole genome shotgun (WGS) entry which is preliminary data.</text>
</comment>
<dbReference type="OrthoDB" id="5867485at2759"/>
<dbReference type="Proteomes" id="UP000024635">
    <property type="component" value="Unassembled WGS sequence"/>
</dbReference>
<name>A0A016VCU7_9BILA</name>
<proteinExistence type="predicted"/>
<evidence type="ECO:0000313" key="2">
    <source>
        <dbReference type="Proteomes" id="UP000024635"/>
    </source>
</evidence>
<protein>
    <submittedName>
        <fullName evidence="1">Uncharacterized protein</fullName>
    </submittedName>
</protein>
<organism evidence="1 2">
    <name type="scientific">Ancylostoma ceylanicum</name>
    <dbReference type="NCBI Taxonomy" id="53326"/>
    <lineage>
        <taxon>Eukaryota</taxon>
        <taxon>Metazoa</taxon>
        <taxon>Ecdysozoa</taxon>
        <taxon>Nematoda</taxon>
        <taxon>Chromadorea</taxon>
        <taxon>Rhabditida</taxon>
        <taxon>Rhabditina</taxon>
        <taxon>Rhabditomorpha</taxon>
        <taxon>Strongyloidea</taxon>
        <taxon>Ancylostomatidae</taxon>
        <taxon>Ancylostomatinae</taxon>
        <taxon>Ancylostoma</taxon>
    </lineage>
</organism>
<reference evidence="2" key="1">
    <citation type="journal article" date="2015" name="Nat. Genet.">
        <title>The genome and transcriptome of the zoonotic hookworm Ancylostoma ceylanicum identify infection-specific gene families.</title>
        <authorList>
            <person name="Schwarz E.M."/>
            <person name="Hu Y."/>
            <person name="Antoshechkin I."/>
            <person name="Miller M.M."/>
            <person name="Sternberg P.W."/>
            <person name="Aroian R.V."/>
        </authorList>
    </citation>
    <scope>NUCLEOTIDE SEQUENCE</scope>
    <source>
        <strain evidence="2">HY135</strain>
    </source>
</reference>
<dbReference type="EMBL" id="JARK01001348">
    <property type="protein sequence ID" value="EYC25260.1"/>
    <property type="molecule type" value="Genomic_DNA"/>
</dbReference>
<evidence type="ECO:0000313" key="1">
    <source>
        <dbReference type="EMBL" id="EYC25260.1"/>
    </source>
</evidence>
<sequence length="98" mass="10860">MKRLILNGTVSSNVSPKRGDHRRLYFGSAYNVTGYIFMNAFAFTGPCTCDSNACCGTFTIKEFLLANDRYAYTTTAQFPGKTPSDVDQTFYIVNMAAI</sequence>